<protein>
    <submittedName>
        <fullName evidence="1">Uncharacterized protein</fullName>
    </submittedName>
</protein>
<keyword evidence="2" id="KW-1185">Reference proteome</keyword>
<organism evidence="1 2">
    <name type="scientific">Saprolegnia parasitica (strain CBS 223.65)</name>
    <dbReference type="NCBI Taxonomy" id="695850"/>
    <lineage>
        <taxon>Eukaryota</taxon>
        <taxon>Sar</taxon>
        <taxon>Stramenopiles</taxon>
        <taxon>Oomycota</taxon>
        <taxon>Saprolegniomycetes</taxon>
        <taxon>Saprolegniales</taxon>
        <taxon>Saprolegniaceae</taxon>
        <taxon>Saprolegnia</taxon>
    </lineage>
</organism>
<accession>A0A067CWM9</accession>
<dbReference type="EMBL" id="KK583190">
    <property type="protein sequence ID" value="KDO35109.1"/>
    <property type="molecule type" value="Genomic_DNA"/>
</dbReference>
<proteinExistence type="predicted"/>
<dbReference type="GeneID" id="24123779"/>
<gene>
    <name evidence="1" type="ORF">SPRG_01176</name>
</gene>
<reference evidence="1 2" key="1">
    <citation type="journal article" date="2013" name="PLoS Genet.">
        <title>Distinctive expansion of potential virulence genes in the genome of the oomycete fish pathogen Saprolegnia parasitica.</title>
        <authorList>
            <person name="Jiang R.H."/>
            <person name="de Bruijn I."/>
            <person name="Haas B.J."/>
            <person name="Belmonte R."/>
            <person name="Lobach L."/>
            <person name="Christie J."/>
            <person name="van den Ackerveken G."/>
            <person name="Bottin A."/>
            <person name="Bulone V."/>
            <person name="Diaz-Moreno S.M."/>
            <person name="Dumas B."/>
            <person name="Fan L."/>
            <person name="Gaulin E."/>
            <person name="Govers F."/>
            <person name="Grenville-Briggs L.J."/>
            <person name="Horner N.R."/>
            <person name="Levin J.Z."/>
            <person name="Mammella M."/>
            <person name="Meijer H.J."/>
            <person name="Morris P."/>
            <person name="Nusbaum C."/>
            <person name="Oome S."/>
            <person name="Phillips A.J."/>
            <person name="van Rooyen D."/>
            <person name="Rzeszutek E."/>
            <person name="Saraiva M."/>
            <person name="Secombes C.J."/>
            <person name="Seidl M.F."/>
            <person name="Snel B."/>
            <person name="Stassen J.H."/>
            <person name="Sykes S."/>
            <person name="Tripathy S."/>
            <person name="van den Berg H."/>
            <person name="Vega-Arreguin J.C."/>
            <person name="Wawra S."/>
            <person name="Young S.K."/>
            <person name="Zeng Q."/>
            <person name="Dieguez-Uribeondo J."/>
            <person name="Russ C."/>
            <person name="Tyler B.M."/>
            <person name="van West P."/>
        </authorList>
    </citation>
    <scope>NUCLEOTIDE SEQUENCE [LARGE SCALE GENOMIC DNA]</scope>
    <source>
        <strain evidence="1 2">CBS 223.65</strain>
    </source>
</reference>
<evidence type="ECO:0000313" key="2">
    <source>
        <dbReference type="Proteomes" id="UP000030745"/>
    </source>
</evidence>
<dbReference type="RefSeq" id="XP_012194758.1">
    <property type="nucleotide sequence ID" value="XM_012339368.1"/>
</dbReference>
<dbReference type="Proteomes" id="UP000030745">
    <property type="component" value="Unassembled WGS sequence"/>
</dbReference>
<evidence type="ECO:0000313" key="1">
    <source>
        <dbReference type="EMBL" id="KDO35109.1"/>
    </source>
</evidence>
<name>A0A067CWM9_SAPPC</name>
<dbReference type="VEuPathDB" id="FungiDB:SPRG_01176"/>
<dbReference type="KEGG" id="spar:SPRG_01176"/>
<dbReference type="OrthoDB" id="10363994at2759"/>
<dbReference type="AlphaFoldDB" id="A0A067CWM9"/>
<sequence length="63" mass="6997">MKRPRILLLVPAADGSNWYPWLAAKLDAVKCKVVLRCTTTPLAALRDECDGDTVQSRSRDVVL</sequence>